<dbReference type="AlphaFoldDB" id="A0A9D4VUZ4"/>
<gene>
    <name evidence="2" type="ORF">KIW84_075313</name>
</gene>
<feature type="domain" description="DUF7745" evidence="1">
    <location>
        <begin position="2"/>
        <end position="60"/>
    </location>
</feature>
<dbReference type="EMBL" id="JAMSHJ010000007">
    <property type="protein sequence ID" value="KAI5389942.1"/>
    <property type="molecule type" value="Genomic_DNA"/>
</dbReference>
<accession>A0A9D4VUZ4</accession>
<dbReference type="PANTHER" id="PTHR48154">
    <property type="entry name" value="PROTEIN, PUTATIVE-RELATED"/>
    <property type="match status" value="1"/>
</dbReference>
<name>A0A9D4VUZ4_PEA</name>
<dbReference type="Proteomes" id="UP001058974">
    <property type="component" value="Chromosome 7"/>
</dbReference>
<sequence length="140" mass="15914">MLLPTHEGFIDSAAISVFSAVWKDKQSLLSPLLAETFHTLHARHEKKNGMLICCLPLLWTKLAKKNGATRAPYQQWVSERVKIMKIPFLIDIPLKSTSPKPVHVSLEEVEELRAMVARLGKKKEDLQPKLFKETGENMIL</sequence>
<dbReference type="InterPro" id="IPR056647">
    <property type="entry name" value="DUF7745"/>
</dbReference>
<proteinExistence type="predicted"/>
<evidence type="ECO:0000259" key="1">
    <source>
        <dbReference type="Pfam" id="PF24924"/>
    </source>
</evidence>
<dbReference type="Pfam" id="PF24924">
    <property type="entry name" value="DUF7745"/>
    <property type="match status" value="1"/>
</dbReference>
<reference evidence="2 3" key="1">
    <citation type="journal article" date="2022" name="Nat. Genet.">
        <title>Improved pea reference genome and pan-genome highlight genomic features and evolutionary characteristics.</title>
        <authorList>
            <person name="Yang T."/>
            <person name="Liu R."/>
            <person name="Luo Y."/>
            <person name="Hu S."/>
            <person name="Wang D."/>
            <person name="Wang C."/>
            <person name="Pandey M.K."/>
            <person name="Ge S."/>
            <person name="Xu Q."/>
            <person name="Li N."/>
            <person name="Li G."/>
            <person name="Huang Y."/>
            <person name="Saxena R.K."/>
            <person name="Ji Y."/>
            <person name="Li M."/>
            <person name="Yan X."/>
            <person name="He Y."/>
            <person name="Liu Y."/>
            <person name="Wang X."/>
            <person name="Xiang C."/>
            <person name="Varshney R.K."/>
            <person name="Ding H."/>
            <person name="Gao S."/>
            <person name="Zong X."/>
        </authorList>
    </citation>
    <scope>NUCLEOTIDE SEQUENCE [LARGE SCALE GENOMIC DNA]</scope>
    <source>
        <strain evidence="2 3">cv. Zhongwan 6</strain>
    </source>
</reference>
<comment type="caution">
    <text evidence="2">The sequence shown here is derived from an EMBL/GenBank/DDBJ whole genome shotgun (WGS) entry which is preliminary data.</text>
</comment>
<evidence type="ECO:0000313" key="3">
    <source>
        <dbReference type="Proteomes" id="UP001058974"/>
    </source>
</evidence>
<dbReference type="Gramene" id="Psat07G0531300-T1">
    <property type="protein sequence ID" value="KAI5389942.1"/>
    <property type="gene ID" value="KIW84_075313"/>
</dbReference>
<dbReference type="PANTHER" id="PTHR48154:SF1">
    <property type="entry name" value="PROTEIN, PUTATIVE-RELATED"/>
    <property type="match status" value="1"/>
</dbReference>
<evidence type="ECO:0000313" key="2">
    <source>
        <dbReference type="EMBL" id="KAI5389942.1"/>
    </source>
</evidence>
<protein>
    <recommendedName>
        <fullName evidence="1">DUF7745 domain-containing protein</fullName>
    </recommendedName>
</protein>
<organism evidence="2 3">
    <name type="scientific">Pisum sativum</name>
    <name type="common">Garden pea</name>
    <name type="synonym">Lathyrus oleraceus</name>
    <dbReference type="NCBI Taxonomy" id="3888"/>
    <lineage>
        <taxon>Eukaryota</taxon>
        <taxon>Viridiplantae</taxon>
        <taxon>Streptophyta</taxon>
        <taxon>Embryophyta</taxon>
        <taxon>Tracheophyta</taxon>
        <taxon>Spermatophyta</taxon>
        <taxon>Magnoliopsida</taxon>
        <taxon>eudicotyledons</taxon>
        <taxon>Gunneridae</taxon>
        <taxon>Pentapetalae</taxon>
        <taxon>rosids</taxon>
        <taxon>fabids</taxon>
        <taxon>Fabales</taxon>
        <taxon>Fabaceae</taxon>
        <taxon>Papilionoideae</taxon>
        <taxon>50 kb inversion clade</taxon>
        <taxon>NPAAA clade</taxon>
        <taxon>Hologalegina</taxon>
        <taxon>IRL clade</taxon>
        <taxon>Fabeae</taxon>
        <taxon>Lathyrus</taxon>
    </lineage>
</organism>
<keyword evidence="3" id="KW-1185">Reference proteome</keyword>